<dbReference type="Gene3D" id="3.30.565.40">
    <property type="entry name" value="Fervidobacterium nodosum Rt17-B1 like"/>
    <property type="match status" value="1"/>
</dbReference>
<evidence type="ECO:0000259" key="2">
    <source>
        <dbReference type="Pfam" id="PF13739"/>
    </source>
</evidence>
<dbReference type="RefSeq" id="WP_380026613.1">
    <property type="nucleotide sequence ID" value="NZ_JBHSHC010000112.1"/>
</dbReference>
<dbReference type="Pfam" id="PF13739">
    <property type="entry name" value="PdaC"/>
    <property type="match status" value="1"/>
</dbReference>
<dbReference type="InterPro" id="IPR021729">
    <property type="entry name" value="DUF3298"/>
</dbReference>
<protein>
    <submittedName>
        <fullName evidence="3">DUF3298 and DUF4163 domain-containing protein</fullName>
    </submittedName>
</protein>
<feature type="domain" description="DUF3298" evidence="1">
    <location>
        <begin position="114"/>
        <end position="183"/>
    </location>
</feature>
<dbReference type="EMBL" id="JBHSHC010000112">
    <property type="protein sequence ID" value="MFC4768664.1"/>
    <property type="molecule type" value="Genomic_DNA"/>
</dbReference>
<sequence>MILNELPVSIKTYRITMPKLNILYPVIEELANSIVQQRINNTILNEVNLLLHLQGYPQKPKTEWTGHYEIKTNERGTISLSLFNYAFSGGAHGLTLQKSLTFDVETGKLYTLQDLFVHDLDYVGSLSDIIEQQIKGRNIPLLFEFKTIRPDQDFYIADKSLVVYFQVNEITEYVYGFQYFPISVYTIQNIINEQPLGKMIY</sequence>
<evidence type="ECO:0000313" key="3">
    <source>
        <dbReference type="EMBL" id="MFC4768664.1"/>
    </source>
</evidence>
<feature type="domain" description="Deacetylase PdaC" evidence="2">
    <location>
        <begin position="20"/>
        <end position="95"/>
    </location>
</feature>
<evidence type="ECO:0000313" key="4">
    <source>
        <dbReference type="Proteomes" id="UP001596002"/>
    </source>
</evidence>
<comment type="caution">
    <text evidence="3">The sequence shown here is derived from an EMBL/GenBank/DDBJ whole genome shotgun (WGS) entry which is preliminary data.</text>
</comment>
<evidence type="ECO:0000259" key="1">
    <source>
        <dbReference type="Pfam" id="PF11738"/>
    </source>
</evidence>
<accession>A0ABV9Q305</accession>
<gene>
    <name evidence="3" type="ORF">ACFO8Q_15070</name>
</gene>
<name>A0ABV9Q305_9BACL</name>
<dbReference type="Gene3D" id="3.90.640.20">
    <property type="entry name" value="Heat-shock cognate protein, ATPase"/>
    <property type="match status" value="1"/>
</dbReference>
<dbReference type="InterPro" id="IPR025303">
    <property type="entry name" value="PdaC"/>
</dbReference>
<reference evidence="4" key="1">
    <citation type="journal article" date="2019" name="Int. J. Syst. Evol. Microbiol.">
        <title>The Global Catalogue of Microorganisms (GCM) 10K type strain sequencing project: providing services to taxonomists for standard genome sequencing and annotation.</title>
        <authorList>
            <consortium name="The Broad Institute Genomics Platform"/>
            <consortium name="The Broad Institute Genome Sequencing Center for Infectious Disease"/>
            <person name="Wu L."/>
            <person name="Ma J."/>
        </authorList>
    </citation>
    <scope>NUCLEOTIDE SEQUENCE [LARGE SCALE GENOMIC DNA]</scope>
    <source>
        <strain evidence="4">WYCCWR 12678</strain>
    </source>
</reference>
<dbReference type="InterPro" id="IPR037126">
    <property type="entry name" value="PdaC/RsiV-like_sf"/>
</dbReference>
<dbReference type="Pfam" id="PF11738">
    <property type="entry name" value="DUF3298"/>
    <property type="match status" value="1"/>
</dbReference>
<dbReference type="Proteomes" id="UP001596002">
    <property type="component" value="Unassembled WGS sequence"/>
</dbReference>
<organism evidence="3 4">
    <name type="scientific">Effusibacillus consociatus</name>
    <dbReference type="NCBI Taxonomy" id="1117041"/>
    <lineage>
        <taxon>Bacteria</taxon>
        <taxon>Bacillati</taxon>
        <taxon>Bacillota</taxon>
        <taxon>Bacilli</taxon>
        <taxon>Bacillales</taxon>
        <taxon>Alicyclobacillaceae</taxon>
        <taxon>Effusibacillus</taxon>
    </lineage>
</organism>
<keyword evidence="4" id="KW-1185">Reference proteome</keyword>
<proteinExistence type="predicted"/>